<accession>A0A7J5Z4M1</accession>
<feature type="region of interest" description="Disordered" evidence="1">
    <location>
        <begin position="25"/>
        <end position="44"/>
    </location>
</feature>
<feature type="non-terminal residue" evidence="2">
    <location>
        <position position="1"/>
    </location>
</feature>
<sequence length="68" mass="7739">MKSSVEPLQRAVEAHEATMRDLEQAATDHSTRIGNLVSSSRQLSKLPCRMERQHRFEDPTVATDFVNK</sequence>
<evidence type="ECO:0000313" key="3">
    <source>
        <dbReference type="Proteomes" id="UP000518266"/>
    </source>
</evidence>
<dbReference type="AlphaFoldDB" id="A0A7J5Z4M1"/>
<feature type="compositionally biased region" description="Polar residues" evidence="1">
    <location>
        <begin position="32"/>
        <end position="43"/>
    </location>
</feature>
<evidence type="ECO:0000313" key="2">
    <source>
        <dbReference type="EMBL" id="KAF3856782.1"/>
    </source>
</evidence>
<evidence type="ECO:0000256" key="1">
    <source>
        <dbReference type="SAM" id="MobiDB-lite"/>
    </source>
</evidence>
<protein>
    <submittedName>
        <fullName evidence="2">Uncharacterized protein</fullName>
    </submittedName>
</protein>
<gene>
    <name evidence="2" type="ORF">F7725_017505</name>
</gene>
<dbReference type="Proteomes" id="UP000518266">
    <property type="component" value="Unassembled WGS sequence"/>
</dbReference>
<comment type="caution">
    <text evidence="2">The sequence shown here is derived from an EMBL/GenBank/DDBJ whole genome shotgun (WGS) entry which is preliminary data.</text>
</comment>
<organism evidence="2 3">
    <name type="scientific">Dissostichus mawsoni</name>
    <name type="common">Antarctic cod</name>
    <dbReference type="NCBI Taxonomy" id="36200"/>
    <lineage>
        <taxon>Eukaryota</taxon>
        <taxon>Metazoa</taxon>
        <taxon>Chordata</taxon>
        <taxon>Craniata</taxon>
        <taxon>Vertebrata</taxon>
        <taxon>Euteleostomi</taxon>
        <taxon>Actinopterygii</taxon>
        <taxon>Neopterygii</taxon>
        <taxon>Teleostei</taxon>
        <taxon>Neoteleostei</taxon>
        <taxon>Acanthomorphata</taxon>
        <taxon>Eupercaria</taxon>
        <taxon>Perciformes</taxon>
        <taxon>Notothenioidei</taxon>
        <taxon>Nototheniidae</taxon>
        <taxon>Dissostichus</taxon>
    </lineage>
</organism>
<reference evidence="2 3" key="1">
    <citation type="submission" date="2020-03" db="EMBL/GenBank/DDBJ databases">
        <title>Dissostichus mawsoni Genome sequencing and assembly.</title>
        <authorList>
            <person name="Park H."/>
        </authorList>
    </citation>
    <scope>NUCLEOTIDE SEQUENCE [LARGE SCALE GENOMIC DNA]</scope>
    <source>
        <strain evidence="2">DM0001</strain>
        <tissue evidence="2">Muscle</tissue>
    </source>
</reference>
<keyword evidence="3" id="KW-1185">Reference proteome</keyword>
<proteinExistence type="predicted"/>
<name>A0A7J5Z4M1_DISMA</name>
<dbReference type="EMBL" id="JAAKFY010000006">
    <property type="protein sequence ID" value="KAF3856782.1"/>
    <property type="molecule type" value="Genomic_DNA"/>
</dbReference>